<dbReference type="RefSeq" id="WP_189423601.1">
    <property type="nucleotide sequence ID" value="NZ_BMZE01000001.1"/>
</dbReference>
<organism evidence="1 2">
    <name type="scientific">Devosia pacifica</name>
    <dbReference type="NCBI Taxonomy" id="1335967"/>
    <lineage>
        <taxon>Bacteria</taxon>
        <taxon>Pseudomonadati</taxon>
        <taxon>Pseudomonadota</taxon>
        <taxon>Alphaproteobacteria</taxon>
        <taxon>Hyphomicrobiales</taxon>
        <taxon>Devosiaceae</taxon>
        <taxon>Devosia</taxon>
    </lineage>
</organism>
<keyword evidence="2" id="KW-1185">Reference proteome</keyword>
<comment type="caution">
    <text evidence="1">The sequence shown here is derived from an EMBL/GenBank/DDBJ whole genome shotgun (WGS) entry which is preliminary data.</text>
</comment>
<name>A0A918S087_9HYPH</name>
<dbReference type="AlphaFoldDB" id="A0A918S087"/>
<reference evidence="1" key="1">
    <citation type="journal article" date="2014" name="Int. J. Syst. Evol. Microbiol.">
        <title>Complete genome sequence of Corynebacterium casei LMG S-19264T (=DSM 44701T), isolated from a smear-ripened cheese.</title>
        <authorList>
            <consortium name="US DOE Joint Genome Institute (JGI-PGF)"/>
            <person name="Walter F."/>
            <person name="Albersmeier A."/>
            <person name="Kalinowski J."/>
            <person name="Ruckert C."/>
        </authorList>
    </citation>
    <scope>NUCLEOTIDE SEQUENCE</scope>
    <source>
        <strain evidence="1">KCTC 32437</strain>
    </source>
</reference>
<protein>
    <submittedName>
        <fullName evidence="1">Uncharacterized protein</fullName>
    </submittedName>
</protein>
<sequence length="94" mass="10061">MTPALIDKEKYAALADELRHLEQSDAALGIQAANAIESLLAQLSEAEKALKLVRYALALDDGRAVLKSGYSIGHIREHVNVALPTPPKGTADDQ</sequence>
<gene>
    <name evidence="1" type="ORF">GCM10007989_07840</name>
</gene>
<accession>A0A918S087</accession>
<dbReference type="EMBL" id="BMZE01000001">
    <property type="protein sequence ID" value="GHA15496.1"/>
    <property type="molecule type" value="Genomic_DNA"/>
</dbReference>
<evidence type="ECO:0000313" key="1">
    <source>
        <dbReference type="EMBL" id="GHA15496.1"/>
    </source>
</evidence>
<proteinExistence type="predicted"/>
<reference evidence="1" key="2">
    <citation type="submission" date="2020-09" db="EMBL/GenBank/DDBJ databases">
        <authorList>
            <person name="Sun Q."/>
            <person name="Kim S."/>
        </authorList>
    </citation>
    <scope>NUCLEOTIDE SEQUENCE</scope>
    <source>
        <strain evidence="1">KCTC 32437</strain>
    </source>
</reference>
<dbReference type="Proteomes" id="UP000646579">
    <property type="component" value="Unassembled WGS sequence"/>
</dbReference>
<evidence type="ECO:0000313" key="2">
    <source>
        <dbReference type="Proteomes" id="UP000646579"/>
    </source>
</evidence>